<comment type="caution">
    <text evidence="2">The sequence shown here is derived from an EMBL/GenBank/DDBJ whole genome shotgun (WGS) entry which is preliminary data.</text>
</comment>
<sequence length="66" mass="7751">MLVKQFRWFLTLRIRVIHSLVHATSQKNTGIQIHDVLFTQFIVSPHAPPCTQNPPWFTPEPYTDSY</sequence>
<evidence type="ECO:0008006" key="4">
    <source>
        <dbReference type="Google" id="ProtNLM"/>
    </source>
</evidence>
<keyword evidence="3" id="KW-1185">Reference proteome</keyword>
<gene>
    <name evidence="2" type="ORF">LENED_008331</name>
</gene>
<dbReference type="Proteomes" id="UP000188533">
    <property type="component" value="Unassembled WGS sequence"/>
</dbReference>
<organism evidence="2 3">
    <name type="scientific">Lentinula edodes</name>
    <name type="common">Shiitake mushroom</name>
    <name type="synonym">Lentinus edodes</name>
    <dbReference type="NCBI Taxonomy" id="5353"/>
    <lineage>
        <taxon>Eukaryota</taxon>
        <taxon>Fungi</taxon>
        <taxon>Dikarya</taxon>
        <taxon>Basidiomycota</taxon>
        <taxon>Agaricomycotina</taxon>
        <taxon>Agaricomycetes</taxon>
        <taxon>Agaricomycetidae</taxon>
        <taxon>Agaricales</taxon>
        <taxon>Marasmiineae</taxon>
        <taxon>Omphalotaceae</taxon>
        <taxon>Lentinula</taxon>
    </lineage>
</organism>
<keyword evidence="1" id="KW-0732">Signal</keyword>
<feature type="chain" id="PRO_5013179492" description="Secreted protein" evidence="1">
    <location>
        <begin position="24"/>
        <end position="66"/>
    </location>
</feature>
<proteinExistence type="predicted"/>
<protein>
    <recommendedName>
        <fullName evidence="4">Secreted protein</fullName>
    </recommendedName>
</protein>
<dbReference type="EMBL" id="BDGU01000317">
    <property type="protein sequence ID" value="GAW06404.1"/>
    <property type="molecule type" value="Genomic_DNA"/>
</dbReference>
<evidence type="ECO:0000313" key="2">
    <source>
        <dbReference type="EMBL" id="GAW06404.1"/>
    </source>
</evidence>
<feature type="signal peptide" evidence="1">
    <location>
        <begin position="1"/>
        <end position="23"/>
    </location>
</feature>
<accession>A0A1Q3EGX5</accession>
<dbReference type="AlphaFoldDB" id="A0A1Q3EGX5"/>
<reference evidence="2 3" key="1">
    <citation type="submission" date="2016-08" db="EMBL/GenBank/DDBJ databases">
        <authorList>
            <consortium name="Lentinula edodes genome sequencing consortium"/>
            <person name="Sakamoto Y."/>
            <person name="Nakade K."/>
            <person name="Sato S."/>
            <person name="Yoshida Y."/>
            <person name="Miyazaki K."/>
            <person name="Natsume S."/>
            <person name="Konno N."/>
        </authorList>
    </citation>
    <scope>NUCLEOTIDE SEQUENCE [LARGE SCALE GENOMIC DNA]</scope>
    <source>
        <strain evidence="2 3">NBRC 111202</strain>
    </source>
</reference>
<reference evidence="2 3" key="2">
    <citation type="submission" date="2017-02" db="EMBL/GenBank/DDBJ databases">
        <title>A genome survey and senescence transcriptome analysis in Lentinula edodes.</title>
        <authorList>
            <person name="Sakamoto Y."/>
            <person name="Nakade K."/>
            <person name="Sato S."/>
            <person name="Yoshida Y."/>
            <person name="Miyazaki K."/>
            <person name="Natsume S."/>
            <person name="Konno N."/>
        </authorList>
    </citation>
    <scope>NUCLEOTIDE SEQUENCE [LARGE SCALE GENOMIC DNA]</scope>
    <source>
        <strain evidence="2 3">NBRC 111202</strain>
    </source>
</reference>
<evidence type="ECO:0000256" key="1">
    <source>
        <dbReference type="SAM" id="SignalP"/>
    </source>
</evidence>
<name>A0A1Q3EGX5_LENED</name>
<evidence type="ECO:0000313" key="3">
    <source>
        <dbReference type="Proteomes" id="UP000188533"/>
    </source>
</evidence>